<feature type="region of interest" description="Disordered" evidence="5">
    <location>
        <begin position="250"/>
        <end position="599"/>
    </location>
</feature>
<dbReference type="EMBL" id="HF936373">
    <property type="protein sequence ID" value="CCX16229.1"/>
    <property type="molecule type" value="Genomic_DNA"/>
</dbReference>
<proteinExistence type="predicted"/>
<keyword evidence="8" id="KW-1185">Reference proteome</keyword>
<gene>
    <name evidence="7" type="ORF">PCON_02825</name>
</gene>
<feature type="compositionally biased region" description="Pro residues" evidence="5">
    <location>
        <begin position="333"/>
        <end position="342"/>
    </location>
</feature>
<dbReference type="InterPro" id="IPR002130">
    <property type="entry name" value="Cyclophilin-type_PPIase_dom"/>
</dbReference>
<dbReference type="GO" id="GO:0016018">
    <property type="term" value="F:cyclosporin A binding"/>
    <property type="evidence" value="ECO:0007669"/>
    <property type="project" value="TreeGrafter"/>
</dbReference>
<dbReference type="Proteomes" id="UP000018144">
    <property type="component" value="Unassembled WGS sequence"/>
</dbReference>
<feature type="compositionally biased region" description="Polar residues" evidence="5">
    <location>
        <begin position="1"/>
        <end position="13"/>
    </location>
</feature>
<feature type="compositionally biased region" description="Acidic residues" evidence="5">
    <location>
        <begin position="502"/>
        <end position="511"/>
    </location>
</feature>
<dbReference type="PROSITE" id="PS50072">
    <property type="entry name" value="CSA_PPIASE_2"/>
    <property type="match status" value="1"/>
</dbReference>
<dbReference type="PANTHER" id="PTHR11071:SF561">
    <property type="entry name" value="PEPTIDYL-PROLYL CIS-TRANS ISOMERASE D-RELATED"/>
    <property type="match status" value="1"/>
</dbReference>
<comment type="catalytic activity">
    <reaction evidence="1">
        <text>[protein]-peptidylproline (omega=180) = [protein]-peptidylproline (omega=0)</text>
        <dbReference type="Rhea" id="RHEA:16237"/>
        <dbReference type="Rhea" id="RHEA-COMP:10747"/>
        <dbReference type="Rhea" id="RHEA-COMP:10748"/>
        <dbReference type="ChEBI" id="CHEBI:83833"/>
        <dbReference type="ChEBI" id="CHEBI:83834"/>
        <dbReference type="EC" id="5.2.1.8"/>
    </reaction>
</comment>
<feature type="compositionally biased region" description="Low complexity" evidence="5">
    <location>
        <begin position="312"/>
        <end position="332"/>
    </location>
</feature>
<dbReference type="GO" id="GO:0005737">
    <property type="term" value="C:cytoplasm"/>
    <property type="evidence" value="ECO:0007669"/>
    <property type="project" value="TreeGrafter"/>
</dbReference>
<evidence type="ECO:0000256" key="3">
    <source>
        <dbReference type="ARBA" id="ARBA00023110"/>
    </source>
</evidence>
<feature type="compositionally biased region" description="Pro residues" evidence="5">
    <location>
        <begin position="397"/>
        <end position="406"/>
    </location>
</feature>
<evidence type="ECO:0000256" key="1">
    <source>
        <dbReference type="ARBA" id="ARBA00000971"/>
    </source>
</evidence>
<dbReference type="GO" id="GO:0006457">
    <property type="term" value="P:protein folding"/>
    <property type="evidence" value="ECO:0007669"/>
    <property type="project" value="TreeGrafter"/>
</dbReference>
<dbReference type="OrthoDB" id="407558at2759"/>
<dbReference type="InterPro" id="IPR029000">
    <property type="entry name" value="Cyclophilin-like_dom_sf"/>
</dbReference>
<feature type="compositionally biased region" description="Basic and acidic residues" evidence="5">
    <location>
        <begin position="578"/>
        <end position="599"/>
    </location>
</feature>
<protein>
    <recommendedName>
        <fullName evidence="2">peptidylprolyl isomerase</fullName>
        <ecNumber evidence="2">5.2.1.8</ecNumber>
    </recommendedName>
</protein>
<dbReference type="CDD" id="cd00317">
    <property type="entry name" value="cyclophilin"/>
    <property type="match status" value="1"/>
</dbReference>
<evidence type="ECO:0000256" key="2">
    <source>
        <dbReference type="ARBA" id="ARBA00013194"/>
    </source>
</evidence>
<dbReference type="AlphaFoldDB" id="U4LNS2"/>
<feature type="compositionally biased region" description="Basic and acidic residues" evidence="5">
    <location>
        <begin position="522"/>
        <end position="535"/>
    </location>
</feature>
<feature type="compositionally biased region" description="Basic residues" evidence="5">
    <location>
        <begin position="536"/>
        <end position="547"/>
    </location>
</feature>
<dbReference type="Pfam" id="PF00160">
    <property type="entry name" value="Pro_isomerase"/>
    <property type="match status" value="1"/>
</dbReference>
<dbReference type="eggNOG" id="KOG0546">
    <property type="taxonomic scope" value="Eukaryota"/>
</dbReference>
<feature type="domain" description="PPIase cyclophilin-type" evidence="6">
    <location>
        <begin position="38"/>
        <end position="223"/>
    </location>
</feature>
<dbReference type="GO" id="GO:0003755">
    <property type="term" value="F:peptidyl-prolyl cis-trans isomerase activity"/>
    <property type="evidence" value="ECO:0007669"/>
    <property type="project" value="UniProtKB-KW"/>
</dbReference>
<dbReference type="STRING" id="1076935.U4LNS2"/>
<dbReference type="SUPFAM" id="SSF50891">
    <property type="entry name" value="Cyclophilin-like"/>
    <property type="match status" value="1"/>
</dbReference>
<feature type="compositionally biased region" description="Low complexity" evidence="5">
    <location>
        <begin position="407"/>
        <end position="416"/>
    </location>
</feature>
<sequence length="599" mass="63362">MATQTITGTTAVKGQSKDTEAKGANDTFDTSELPRQVYLDIGYNNKFLGRITIELFYDKALYASLSFLALSRGHEPIELPFAGNLLFTPSYRGSIFHRVVKGVLIQGGDITHHDGSGGVSGLYGASAMFPNLKPVIATNKMYNDKPNDRPLDKPGLVCTANKGPHTNQSQFFITLGDCSGLTDRNTCFGRVTSGLEVLERLGNVSINGEDRPRKPVTIFGCGEYDPTVNIPFSPKPPPVVDWQAFIKKNQKPKDAANTTGSPANEASGTGSNGTGPSLGAGNGAGETTNGPEAPNATNSAEDRGNDGNESSPTADTTTAPITAPAGGDTPPISQAPPAPPTLTPQTSAGSTVSTISTSHLPGAPIPSAASSPAPDAPYLVPYSEPLVEFRQQQFPKSLPPEPPLAAEPPETLADLLPGDDLGTPVEGYFNLDSPTTPPAEYSEAPADDEEETLPDAPAEDLAQPAADGPATHPVEDAVMSTANGSTTPRHPPLQSSRNEVSDLQDQEADWEDVPRGRSRAPGSDRARGTSGDRARGSKRVRRSRSPRSPREDQRLYRRRSSSQGHGHGQGDEMVGGATKKEEDAGKDRECKRDMLQPKN</sequence>
<feature type="compositionally biased region" description="Polar residues" evidence="5">
    <location>
        <begin position="349"/>
        <end position="359"/>
    </location>
</feature>
<dbReference type="PANTHER" id="PTHR11071">
    <property type="entry name" value="PEPTIDYL-PROLYL CIS-TRANS ISOMERASE"/>
    <property type="match status" value="1"/>
</dbReference>
<accession>U4LNS2</accession>
<feature type="region of interest" description="Disordered" evidence="5">
    <location>
        <begin position="1"/>
        <end position="27"/>
    </location>
</feature>
<reference evidence="7 8" key="1">
    <citation type="journal article" date="2013" name="PLoS Genet.">
        <title>The genome and development-dependent transcriptomes of Pyronema confluens: a window into fungal evolution.</title>
        <authorList>
            <person name="Traeger S."/>
            <person name="Altegoer F."/>
            <person name="Freitag M."/>
            <person name="Gabaldon T."/>
            <person name="Kempken F."/>
            <person name="Kumar A."/>
            <person name="Marcet-Houben M."/>
            <person name="Poggeler S."/>
            <person name="Stajich J.E."/>
            <person name="Nowrousian M."/>
        </authorList>
    </citation>
    <scope>NUCLEOTIDE SEQUENCE [LARGE SCALE GENOMIC DNA]</scope>
    <source>
        <strain evidence="8">CBS 100304</strain>
        <tissue evidence="7">Vegetative mycelium</tissue>
    </source>
</reference>
<dbReference type="Gene3D" id="2.40.100.10">
    <property type="entry name" value="Cyclophilin-like"/>
    <property type="match status" value="1"/>
</dbReference>
<feature type="compositionally biased region" description="Polar residues" evidence="5">
    <location>
        <begin position="480"/>
        <end position="501"/>
    </location>
</feature>
<organism evidence="7 8">
    <name type="scientific">Pyronema omphalodes (strain CBS 100304)</name>
    <name type="common">Pyronema confluens</name>
    <dbReference type="NCBI Taxonomy" id="1076935"/>
    <lineage>
        <taxon>Eukaryota</taxon>
        <taxon>Fungi</taxon>
        <taxon>Dikarya</taxon>
        <taxon>Ascomycota</taxon>
        <taxon>Pezizomycotina</taxon>
        <taxon>Pezizomycetes</taxon>
        <taxon>Pezizales</taxon>
        <taxon>Pyronemataceae</taxon>
        <taxon>Pyronema</taxon>
    </lineage>
</organism>
<evidence type="ECO:0000256" key="5">
    <source>
        <dbReference type="SAM" id="MobiDB-lite"/>
    </source>
</evidence>
<dbReference type="PRINTS" id="PR00153">
    <property type="entry name" value="CSAPPISMRASE"/>
</dbReference>
<evidence type="ECO:0000256" key="4">
    <source>
        <dbReference type="ARBA" id="ARBA00023235"/>
    </source>
</evidence>
<name>U4LNS2_PYROM</name>
<evidence type="ECO:0000313" key="8">
    <source>
        <dbReference type="Proteomes" id="UP000018144"/>
    </source>
</evidence>
<keyword evidence="3" id="KW-0697">Rotamase</keyword>
<keyword evidence="4 7" id="KW-0413">Isomerase</keyword>
<dbReference type="EC" id="5.2.1.8" evidence="2"/>
<feature type="compositionally biased region" description="Polar residues" evidence="5">
    <location>
        <begin position="256"/>
        <end position="269"/>
    </location>
</feature>
<feature type="compositionally biased region" description="Low complexity" evidence="5">
    <location>
        <begin position="365"/>
        <end position="377"/>
    </location>
</feature>
<evidence type="ECO:0000313" key="7">
    <source>
        <dbReference type="EMBL" id="CCX16229.1"/>
    </source>
</evidence>
<feature type="compositionally biased region" description="Gly residues" evidence="5">
    <location>
        <begin position="270"/>
        <end position="284"/>
    </location>
</feature>
<evidence type="ECO:0000259" key="6">
    <source>
        <dbReference type="PROSITE" id="PS50072"/>
    </source>
</evidence>